<dbReference type="PANTHER" id="PTHR10695:SF46">
    <property type="entry name" value="BIFUNCTIONAL COENZYME A SYNTHASE-RELATED"/>
    <property type="match status" value="1"/>
</dbReference>
<dbReference type="EMBL" id="VIFY01000068">
    <property type="protein sequence ID" value="TQB72201.1"/>
    <property type="molecule type" value="Genomic_DNA"/>
</dbReference>
<sequence length="403" mass="43021">MPLDPLPQPYALLLPSPPSGSFNDLRAAYEQSLSTVYLKLSQALNGANTVALLDIAIDIPGLLSSAIPRSKVFASLQRLLANIYKLVCTVCASRNIELDGPTGIDTRVIFVDDDPAHSSTVPDLGPIISLEVLAASARKWDSVFYVDSTAGKALLEDFTSHLSPLAQTRYSANTHAVPGGQDGTSSEPLLGSDDGQSQSLNYSVAVGGTFDHLHIGHKLLLTATALALDSVQGPDLGKERLITIGVTGDALLVNKKYVEYLEGWDERVQNTASFLAAVMDFSPAESSAPSTEWVSDPGPNGKYVLMKLRPDLSLKFVQLSDPCGPTVTDESIDALVVSAETRGGGKLINDERAKKGWKALEVFEVDVLLSGEVAAATGVDSKSFGSKISSTDIRRHRMELARR</sequence>
<evidence type="ECO:0000313" key="2">
    <source>
        <dbReference type="EMBL" id="TQB72201.1"/>
    </source>
</evidence>
<dbReference type="InterPro" id="IPR014729">
    <property type="entry name" value="Rossmann-like_a/b/a_fold"/>
</dbReference>
<gene>
    <name evidence="2" type="ORF">MPDQ_006999</name>
</gene>
<evidence type="ECO:0000313" key="3">
    <source>
        <dbReference type="Proteomes" id="UP000319663"/>
    </source>
</evidence>
<dbReference type="Proteomes" id="UP000319663">
    <property type="component" value="Unassembled WGS sequence"/>
</dbReference>
<accession>A0A507QT50</accession>
<evidence type="ECO:0008006" key="4">
    <source>
        <dbReference type="Google" id="ProtNLM"/>
    </source>
</evidence>
<dbReference type="PANTHER" id="PTHR10695">
    <property type="entry name" value="DEPHOSPHO-COA KINASE-RELATED"/>
    <property type="match status" value="1"/>
</dbReference>
<dbReference type="Gene3D" id="3.40.50.620">
    <property type="entry name" value="HUPs"/>
    <property type="match status" value="1"/>
</dbReference>
<protein>
    <recommendedName>
        <fullName evidence="4">Cytidyltransferase-like domain-containing protein</fullName>
    </recommendedName>
</protein>
<feature type="region of interest" description="Disordered" evidence="1">
    <location>
        <begin position="173"/>
        <end position="193"/>
    </location>
</feature>
<organism evidence="2 3">
    <name type="scientific">Monascus purpureus</name>
    <name type="common">Red mold</name>
    <name type="synonym">Monascus anka</name>
    <dbReference type="NCBI Taxonomy" id="5098"/>
    <lineage>
        <taxon>Eukaryota</taxon>
        <taxon>Fungi</taxon>
        <taxon>Dikarya</taxon>
        <taxon>Ascomycota</taxon>
        <taxon>Pezizomycotina</taxon>
        <taxon>Eurotiomycetes</taxon>
        <taxon>Eurotiomycetidae</taxon>
        <taxon>Eurotiales</taxon>
        <taxon>Aspergillaceae</taxon>
        <taxon>Monascus</taxon>
    </lineage>
</organism>
<dbReference type="AlphaFoldDB" id="A0A507QT50"/>
<proteinExistence type="predicted"/>
<dbReference type="GO" id="GO:0004140">
    <property type="term" value="F:dephospho-CoA kinase activity"/>
    <property type="evidence" value="ECO:0007669"/>
    <property type="project" value="TreeGrafter"/>
</dbReference>
<name>A0A507QT50_MONPU</name>
<dbReference type="SUPFAM" id="SSF52374">
    <property type="entry name" value="Nucleotidylyl transferase"/>
    <property type="match status" value="1"/>
</dbReference>
<evidence type="ECO:0000256" key="1">
    <source>
        <dbReference type="SAM" id="MobiDB-lite"/>
    </source>
</evidence>
<dbReference type="GO" id="GO:0015937">
    <property type="term" value="P:coenzyme A biosynthetic process"/>
    <property type="evidence" value="ECO:0007669"/>
    <property type="project" value="TreeGrafter"/>
</dbReference>
<reference evidence="2 3" key="1">
    <citation type="submission" date="2019-06" db="EMBL/GenBank/DDBJ databases">
        <title>Wine fermentation using esterase from Monascus purpureus.</title>
        <authorList>
            <person name="Geng C."/>
            <person name="Zhang Y."/>
        </authorList>
    </citation>
    <scope>NUCLEOTIDE SEQUENCE [LARGE SCALE GENOMIC DNA]</scope>
    <source>
        <strain evidence="2">HQ1</strain>
    </source>
</reference>
<comment type="caution">
    <text evidence="2">The sequence shown here is derived from an EMBL/GenBank/DDBJ whole genome shotgun (WGS) entry which is preliminary data.</text>
</comment>
<dbReference type="STRING" id="5098.A0A507QT50"/>
<keyword evidence="3" id="KW-1185">Reference proteome</keyword>